<dbReference type="STRING" id="1003.SAMN04488541_103514"/>
<evidence type="ECO:0000259" key="1">
    <source>
        <dbReference type="Pfam" id="PF00027"/>
    </source>
</evidence>
<evidence type="ECO:0000313" key="3">
    <source>
        <dbReference type="Proteomes" id="UP000199513"/>
    </source>
</evidence>
<keyword evidence="2" id="KW-0808">Transferase</keyword>
<organism evidence="2 3">
    <name type="scientific">Thermoflexibacter ruber</name>
    <dbReference type="NCBI Taxonomy" id="1003"/>
    <lineage>
        <taxon>Bacteria</taxon>
        <taxon>Pseudomonadati</taxon>
        <taxon>Bacteroidota</taxon>
        <taxon>Cytophagia</taxon>
        <taxon>Cytophagales</taxon>
        <taxon>Thermoflexibacteraceae</taxon>
        <taxon>Thermoflexibacter</taxon>
    </lineage>
</organism>
<keyword evidence="3" id="KW-1185">Reference proteome</keyword>
<dbReference type="Pfam" id="PF00027">
    <property type="entry name" value="cNMP_binding"/>
    <property type="match status" value="1"/>
</dbReference>
<name>A0A1I2ISF9_9BACT</name>
<dbReference type="InterPro" id="IPR014710">
    <property type="entry name" value="RmlC-like_jellyroll"/>
</dbReference>
<dbReference type="AlphaFoldDB" id="A0A1I2ISF9"/>
<dbReference type="InterPro" id="IPR018490">
    <property type="entry name" value="cNMP-bd_dom_sf"/>
</dbReference>
<dbReference type="SUPFAM" id="SSF51206">
    <property type="entry name" value="cAMP-binding domain-like"/>
    <property type="match status" value="1"/>
</dbReference>
<gene>
    <name evidence="2" type="ORF">SAMN04488541_103514</name>
</gene>
<dbReference type="Proteomes" id="UP000199513">
    <property type="component" value="Unassembled WGS sequence"/>
</dbReference>
<feature type="domain" description="Cyclic nucleotide-binding" evidence="1">
    <location>
        <begin position="49"/>
        <end position="136"/>
    </location>
</feature>
<keyword evidence="2" id="KW-0418">Kinase</keyword>
<dbReference type="InterPro" id="IPR000595">
    <property type="entry name" value="cNMP-bd_dom"/>
</dbReference>
<reference evidence="2 3" key="1">
    <citation type="submission" date="2016-10" db="EMBL/GenBank/DDBJ databases">
        <authorList>
            <person name="de Groot N.N."/>
        </authorList>
    </citation>
    <scope>NUCLEOTIDE SEQUENCE [LARGE SCALE GENOMIC DNA]</scope>
    <source>
        <strain>GEY</strain>
        <strain evidence="3">DSM 9560</strain>
    </source>
</reference>
<sequence>MLPILQNNLLLLFAVLDTFQQNTIENYLNAIHLLPQEAMSEFLSYWEVVDFKRNDFITFEGQTERYLYFVLEGIQRSFYIKDDKEHVIAFTYPPSFSGIPESFMTQTPSHYFLQTITASKMLRFYHAHLEELFDKHHALERLFRKAYEQVLIGLIQRQYEHLAFSIEERFRAFLRRSPHLLNQIPHKHLASYLGIDATNFSKLLHTIKV</sequence>
<protein>
    <submittedName>
        <fullName evidence="2">cAMP-binding domain of CRP or a regulatory subunit of cAMP-dependent protein kinases</fullName>
    </submittedName>
</protein>
<dbReference type="Gene3D" id="2.60.120.10">
    <property type="entry name" value="Jelly Rolls"/>
    <property type="match status" value="1"/>
</dbReference>
<dbReference type="CDD" id="cd00038">
    <property type="entry name" value="CAP_ED"/>
    <property type="match status" value="1"/>
</dbReference>
<dbReference type="GO" id="GO:0016301">
    <property type="term" value="F:kinase activity"/>
    <property type="evidence" value="ECO:0007669"/>
    <property type="project" value="UniProtKB-KW"/>
</dbReference>
<dbReference type="EMBL" id="FONY01000035">
    <property type="protein sequence ID" value="SFF44578.1"/>
    <property type="molecule type" value="Genomic_DNA"/>
</dbReference>
<evidence type="ECO:0000313" key="2">
    <source>
        <dbReference type="EMBL" id="SFF44578.1"/>
    </source>
</evidence>
<proteinExistence type="predicted"/>
<accession>A0A1I2ISF9</accession>